<dbReference type="InterPro" id="IPR015854">
    <property type="entry name" value="ABC_transpr_LolD-like"/>
</dbReference>
<dbReference type="CDD" id="cd03255">
    <property type="entry name" value="ABC_MJ0796_LolCDE_FtsE"/>
    <property type="match status" value="1"/>
</dbReference>
<reference evidence="5 6" key="1">
    <citation type="submission" date="2017-06" db="EMBL/GenBank/DDBJ databases">
        <title>Complete genome sequence of Paenibacillus donghaensis KCTC 13049T isolated from East Sea sediment, South Korea.</title>
        <authorList>
            <person name="Jung B.K."/>
            <person name="Hong S.-J."/>
            <person name="Shin J.-H."/>
        </authorList>
    </citation>
    <scope>NUCLEOTIDE SEQUENCE [LARGE SCALE GENOMIC DNA]</scope>
    <source>
        <strain evidence="5 6">KCTC 13049</strain>
    </source>
</reference>
<evidence type="ECO:0000259" key="4">
    <source>
        <dbReference type="PROSITE" id="PS50893"/>
    </source>
</evidence>
<keyword evidence="1" id="KW-0813">Transport</keyword>
<dbReference type="InterPro" id="IPR027417">
    <property type="entry name" value="P-loop_NTPase"/>
</dbReference>
<evidence type="ECO:0000313" key="6">
    <source>
        <dbReference type="Proteomes" id="UP000249890"/>
    </source>
</evidence>
<dbReference type="InterPro" id="IPR017871">
    <property type="entry name" value="ABC_transporter-like_CS"/>
</dbReference>
<dbReference type="SMART" id="SM00382">
    <property type="entry name" value="AAA"/>
    <property type="match status" value="1"/>
</dbReference>
<dbReference type="InterPro" id="IPR017911">
    <property type="entry name" value="MacB-like_ATP-bd"/>
</dbReference>
<evidence type="ECO:0000256" key="3">
    <source>
        <dbReference type="ARBA" id="ARBA00022840"/>
    </source>
</evidence>
<dbReference type="GO" id="GO:0022857">
    <property type="term" value="F:transmembrane transporter activity"/>
    <property type="evidence" value="ECO:0007669"/>
    <property type="project" value="TreeGrafter"/>
</dbReference>
<name>A0A2Z2KG91_9BACL</name>
<dbReference type="GO" id="GO:0005886">
    <property type="term" value="C:plasma membrane"/>
    <property type="evidence" value="ECO:0007669"/>
    <property type="project" value="TreeGrafter"/>
</dbReference>
<dbReference type="GO" id="GO:0005524">
    <property type="term" value="F:ATP binding"/>
    <property type="evidence" value="ECO:0007669"/>
    <property type="project" value="UniProtKB-KW"/>
</dbReference>
<dbReference type="Proteomes" id="UP000249890">
    <property type="component" value="Chromosome"/>
</dbReference>
<dbReference type="SUPFAM" id="SSF52540">
    <property type="entry name" value="P-loop containing nucleoside triphosphate hydrolases"/>
    <property type="match status" value="1"/>
</dbReference>
<proteinExistence type="predicted"/>
<dbReference type="Pfam" id="PF00005">
    <property type="entry name" value="ABC_tran"/>
    <property type="match status" value="1"/>
</dbReference>
<keyword evidence="6" id="KW-1185">Reference proteome</keyword>
<evidence type="ECO:0000256" key="1">
    <source>
        <dbReference type="ARBA" id="ARBA00022448"/>
    </source>
</evidence>
<gene>
    <name evidence="5" type="ORF">B9T62_20770</name>
</gene>
<feature type="domain" description="ABC transporter" evidence="4">
    <location>
        <begin position="18"/>
        <end position="260"/>
    </location>
</feature>
<protein>
    <submittedName>
        <fullName evidence="5">ABC transporter ATP-binding protein</fullName>
    </submittedName>
</protein>
<dbReference type="OrthoDB" id="9791546at2"/>
<dbReference type="EMBL" id="CP021780">
    <property type="protein sequence ID" value="ASA23025.1"/>
    <property type="molecule type" value="Genomic_DNA"/>
</dbReference>
<dbReference type="FunFam" id="3.40.50.300:FF:000032">
    <property type="entry name" value="Export ABC transporter ATP-binding protein"/>
    <property type="match status" value="1"/>
</dbReference>
<dbReference type="GO" id="GO:0016887">
    <property type="term" value="F:ATP hydrolysis activity"/>
    <property type="evidence" value="ECO:0007669"/>
    <property type="project" value="InterPro"/>
</dbReference>
<sequence>MLEMLETEMNGSKRKMIVEVSNLTKTYSGAGTGTGVKALRGISFELAEGEMLAVMGTSGSGKSTLLSILGALDAPDSGTISLHGVRQDEMFTEPMATEYRSKNIGFIFQSFQLLKDLTVEENIALPLILSGLPHPEVEQRTSRMLELVGLTSWRKHRPVQLSGGQQQRVAIGRALIMSPPIILADEPTGNLDHNTSNEILNVMVDMKNRLNQSILLVTHDVNIAAYADRILFFHDGYIVDEYTTTDREQDLPVILKKFEQILRGTR</sequence>
<dbReference type="PROSITE" id="PS50893">
    <property type="entry name" value="ABC_TRANSPORTER_2"/>
    <property type="match status" value="1"/>
</dbReference>
<keyword evidence="2" id="KW-0547">Nucleotide-binding</keyword>
<dbReference type="InterPro" id="IPR003593">
    <property type="entry name" value="AAA+_ATPase"/>
</dbReference>
<dbReference type="PROSITE" id="PS00211">
    <property type="entry name" value="ABC_TRANSPORTER_1"/>
    <property type="match status" value="1"/>
</dbReference>
<keyword evidence="3 5" id="KW-0067">ATP-binding</keyword>
<dbReference type="InterPro" id="IPR003439">
    <property type="entry name" value="ABC_transporter-like_ATP-bd"/>
</dbReference>
<dbReference type="GO" id="GO:0098796">
    <property type="term" value="C:membrane protein complex"/>
    <property type="evidence" value="ECO:0007669"/>
    <property type="project" value="UniProtKB-ARBA"/>
</dbReference>
<dbReference type="Gene3D" id="3.40.50.300">
    <property type="entry name" value="P-loop containing nucleotide triphosphate hydrolases"/>
    <property type="match status" value="1"/>
</dbReference>
<dbReference type="PANTHER" id="PTHR24220:SF86">
    <property type="entry name" value="ABC TRANSPORTER ABCH.1"/>
    <property type="match status" value="1"/>
</dbReference>
<organism evidence="5 6">
    <name type="scientific">Paenibacillus donghaensis</name>
    <dbReference type="NCBI Taxonomy" id="414771"/>
    <lineage>
        <taxon>Bacteria</taxon>
        <taxon>Bacillati</taxon>
        <taxon>Bacillota</taxon>
        <taxon>Bacilli</taxon>
        <taxon>Bacillales</taxon>
        <taxon>Paenibacillaceae</taxon>
        <taxon>Paenibacillus</taxon>
    </lineage>
</organism>
<evidence type="ECO:0000256" key="2">
    <source>
        <dbReference type="ARBA" id="ARBA00022741"/>
    </source>
</evidence>
<evidence type="ECO:0000313" key="5">
    <source>
        <dbReference type="EMBL" id="ASA23025.1"/>
    </source>
</evidence>
<accession>A0A2Z2KG91</accession>
<dbReference type="KEGG" id="pdh:B9T62_20770"/>
<dbReference type="RefSeq" id="WP_087917022.1">
    <property type="nucleotide sequence ID" value="NZ_CP021780.1"/>
</dbReference>
<dbReference type="AlphaFoldDB" id="A0A2Z2KG91"/>
<dbReference type="PANTHER" id="PTHR24220">
    <property type="entry name" value="IMPORT ATP-BINDING PROTEIN"/>
    <property type="match status" value="1"/>
</dbReference>